<accession>A0ABW0LMK6</accession>
<dbReference type="EMBL" id="JBHSMC010000020">
    <property type="protein sequence ID" value="MFC5466117.1"/>
    <property type="molecule type" value="Genomic_DNA"/>
</dbReference>
<reference evidence="3" key="1">
    <citation type="journal article" date="2019" name="Int. J. Syst. Evol. Microbiol.">
        <title>The Global Catalogue of Microorganisms (GCM) 10K type strain sequencing project: providing services to taxonomists for standard genome sequencing and annotation.</title>
        <authorList>
            <consortium name="The Broad Institute Genomics Platform"/>
            <consortium name="The Broad Institute Genome Sequencing Center for Infectious Disease"/>
            <person name="Wu L."/>
            <person name="Ma J."/>
        </authorList>
    </citation>
    <scope>NUCLEOTIDE SEQUENCE [LARGE SCALE GENOMIC DNA]</scope>
    <source>
        <strain evidence="3">CGMCC 1.12237</strain>
    </source>
</reference>
<comment type="caution">
    <text evidence="2">The sequence shown here is derived from an EMBL/GenBank/DDBJ whole genome shotgun (WGS) entry which is preliminary data.</text>
</comment>
<dbReference type="SUPFAM" id="SSF56281">
    <property type="entry name" value="Metallo-hydrolase/oxidoreductase"/>
    <property type="match status" value="1"/>
</dbReference>
<organism evidence="2 3">
    <name type="scientific">Lederbergia graminis</name>
    <dbReference type="NCBI Taxonomy" id="735518"/>
    <lineage>
        <taxon>Bacteria</taxon>
        <taxon>Bacillati</taxon>
        <taxon>Bacillota</taxon>
        <taxon>Bacilli</taxon>
        <taxon>Bacillales</taxon>
        <taxon>Bacillaceae</taxon>
        <taxon>Lederbergia</taxon>
    </lineage>
</organism>
<dbReference type="PANTHER" id="PTHR42663:SF6">
    <property type="entry name" value="HYDROLASE C777.06C-RELATED"/>
    <property type="match status" value="1"/>
</dbReference>
<gene>
    <name evidence="2" type="ORF">ACFPM4_15395</name>
</gene>
<dbReference type="InterPro" id="IPR001279">
    <property type="entry name" value="Metallo-B-lactamas"/>
</dbReference>
<dbReference type="Proteomes" id="UP001596147">
    <property type="component" value="Unassembled WGS sequence"/>
</dbReference>
<dbReference type="RefSeq" id="WP_382353616.1">
    <property type="nucleotide sequence ID" value="NZ_JBHSMC010000020.1"/>
</dbReference>
<evidence type="ECO:0000313" key="2">
    <source>
        <dbReference type="EMBL" id="MFC5466117.1"/>
    </source>
</evidence>
<dbReference type="Pfam" id="PF12706">
    <property type="entry name" value="Lactamase_B_2"/>
    <property type="match status" value="1"/>
</dbReference>
<feature type="domain" description="Metallo-beta-lactamase" evidence="1">
    <location>
        <begin position="65"/>
        <end position="229"/>
    </location>
</feature>
<evidence type="ECO:0000259" key="1">
    <source>
        <dbReference type="Pfam" id="PF12706"/>
    </source>
</evidence>
<dbReference type="PANTHER" id="PTHR42663">
    <property type="entry name" value="HYDROLASE C777.06C-RELATED-RELATED"/>
    <property type="match status" value="1"/>
</dbReference>
<keyword evidence="3" id="KW-1185">Reference proteome</keyword>
<dbReference type="InterPro" id="IPR036866">
    <property type="entry name" value="RibonucZ/Hydroxyglut_hydro"/>
</dbReference>
<dbReference type="Gene3D" id="3.60.15.10">
    <property type="entry name" value="Ribonuclease Z/Hydroxyacylglutathione hydrolase-like"/>
    <property type="match status" value="1"/>
</dbReference>
<proteinExistence type="predicted"/>
<protein>
    <submittedName>
        <fullName evidence="2">MBL fold metallo-hydrolase</fullName>
    </submittedName>
</protein>
<name>A0ABW0LMK6_9BACI</name>
<sequence length="276" mass="30716">MKITFLGTAAADQIPSPYCDCPRCEYARENRGKDLRKRCNYLINDDLLVEMGPDLLVACNMHDVHLMDVKHALITHSHRDHFDAANLVVRKQGFPNREEKPQMDFIAPPSVMTLLNGTGVTDKAMGIRRIPILPYDSITLAGYQIKAVKATHYPQVGDAVNYIIDDGTSRVLIASDTAVYKDEVWPHLEGIALDQLIIECTVGTNIANLPGQTRHLSINGVEEMISKMKEIGAITEKTAICATHFTHQHCPNHEELSAILKNFGVQCAYDGLVLHF</sequence>
<evidence type="ECO:0000313" key="3">
    <source>
        <dbReference type="Proteomes" id="UP001596147"/>
    </source>
</evidence>